<protein>
    <recommendedName>
        <fullName evidence="3">Lipoprotein</fullName>
    </recommendedName>
</protein>
<proteinExistence type="predicted"/>
<gene>
    <name evidence="1" type="ORF">ACFORG_18455</name>
</gene>
<evidence type="ECO:0000313" key="2">
    <source>
        <dbReference type="Proteomes" id="UP001595629"/>
    </source>
</evidence>
<dbReference type="Proteomes" id="UP001595629">
    <property type="component" value="Unassembled WGS sequence"/>
</dbReference>
<comment type="caution">
    <text evidence="1">The sequence shown here is derived from an EMBL/GenBank/DDBJ whole genome shotgun (WGS) entry which is preliminary data.</text>
</comment>
<evidence type="ECO:0008006" key="3">
    <source>
        <dbReference type="Google" id="ProtNLM"/>
    </source>
</evidence>
<dbReference type="EMBL" id="JBHRXI010000017">
    <property type="protein sequence ID" value="MFC3615741.1"/>
    <property type="molecule type" value="Genomic_DNA"/>
</dbReference>
<dbReference type="PROSITE" id="PS51257">
    <property type="entry name" value="PROKAR_LIPOPROTEIN"/>
    <property type="match status" value="1"/>
</dbReference>
<reference evidence="2" key="1">
    <citation type="journal article" date="2019" name="Int. J. Syst. Evol. Microbiol.">
        <title>The Global Catalogue of Microorganisms (GCM) 10K type strain sequencing project: providing services to taxonomists for standard genome sequencing and annotation.</title>
        <authorList>
            <consortium name="The Broad Institute Genomics Platform"/>
            <consortium name="The Broad Institute Genome Sequencing Center for Infectious Disease"/>
            <person name="Wu L."/>
            <person name="Ma J."/>
        </authorList>
    </citation>
    <scope>NUCLEOTIDE SEQUENCE [LARGE SCALE GENOMIC DNA]</scope>
    <source>
        <strain evidence="2">KCTC 42911</strain>
    </source>
</reference>
<name>A0ABV7TKD2_9RHOB</name>
<dbReference type="RefSeq" id="WP_386737009.1">
    <property type="nucleotide sequence ID" value="NZ_JBHRXI010000017.1"/>
</dbReference>
<evidence type="ECO:0000313" key="1">
    <source>
        <dbReference type="EMBL" id="MFC3615741.1"/>
    </source>
</evidence>
<organism evidence="1 2">
    <name type="scientific">Lutimaribacter marinistellae</name>
    <dbReference type="NCBI Taxonomy" id="1820329"/>
    <lineage>
        <taxon>Bacteria</taxon>
        <taxon>Pseudomonadati</taxon>
        <taxon>Pseudomonadota</taxon>
        <taxon>Alphaproteobacteria</taxon>
        <taxon>Rhodobacterales</taxon>
        <taxon>Roseobacteraceae</taxon>
        <taxon>Lutimaribacter</taxon>
    </lineage>
</organism>
<sequence length="117" mass="12725">MHGMKAIVMFAAMSGVVLSAGCGERRENRVLFDGLYFPSKAAAVDKKVSLADFTVTVQDATQSLDAAREAGRYQATRYCIDNFGTSRVDWVVGPDSDASQLRIVDGDLVFRGTCQRP</sequence>
<accession>A0ABV7TKD2</accession>
<keyword evidence="2" id="KW-1185">Reference proteome</keyword>